<dbReference type="EMBL" id="DVMP01000064">
    <property type="protein sequence ID" value="HIU25459.1"/>
    <property type="molecule type" value="Genomic_DNA"/>
</dbReference>
<evidence type="ECO:0000313" key="1">
    <source>
        <dbReference type="EMBL" id="HIU25459.1"/>
    </source>
</evidence>
<evidence type="ECO:0000313" key="2">
    <source>
        <dbReference type="Proteomes" id="UP000824090"/>
    </source>
</evidence>
<organism evidence="1 2">
    <name type="scientific">Candidatus Allocopromorpha excrementigallinarum</name>
    <dbReference type="NCBI Taxonomy" id="2840742"/>
    <lineage>
        <taxon>Bacteria</taxon>
        <taxon>Bacillati</taxon>
        <taxon>Bacillota</taxon>
        <taxon>Clostridia</taxon>
        <taxon>Eubacteriales</taxon>
        <taxon>Eubacteriaceae</taxon>
        <taxon>Eubacteriaceae incertae sedis</taxon>
        <taxon>Candidatus Allocopromorpha</taxon>
    </lineage>
</organism>
<dbReference type="InterPro" id="IPR010181">
    <property type="entry name" value="CGCAxxGCC_motif"/>
</dbReference>
<dbReference type="Pfam" id="PF09719">
    <property type="entry name" value="C_GCAxxG_C_C"/>
    <property type="match status" value="1"/>
</dbReference>
<gene>
    <name evidence="1" type="ORF">IAC50_03030</name>
</gene>
<name>A0A9D1HZL6_9FIRM</name>
<comment type="caution">
    <text evidence="1">The sequence shown here is derived from an EMBL/GenBank/DDBJ whole genome shotgun (WGS) entry which is preliminary data.</text>
</comment>
<protein>
    <submittedName>
        <fullName evidence="1">C_GCAxxG_C_C family protein</fullName>
    </submittedName>
</protein>
<accession>A0A9D1HZL6</accession>
<reference evidence="1" key="2">
    <citation type="journal article" date="2021" name="PeerJ">
        <title>Extensive microbial diversity within the chicken gut microbiome revealed by metagenomics and culture.</title>
        <authorList>
            <person name="Gilroy R."/>
            <person name="Ravi A."/>
            <person name="Getino M."/>
            <person name="Pursley I."/>
            <person name="Horton D.L."/>
            <person name="Alikhan N.F."/>
            <person name="Baker D."/>
            <person name="Gharbi K."/>
            <person name="Hall N."/>
            <person name="Watson M."/>
            <person name="Adriaenssens E.M."/>
            <person name="Foster-Nyarko E."/>
            <person name="Jarju S."/>
            <person name="Secka A."/>
            <person name="Antonio M."/>
            <person name="Oren A."/>
            <person name="Chaudhuri R.R."/>
            <person name="La Ragione R."/>
            <person name="Hildebrand F."/>
            <person name="Pallen M.J."/>
        </authorList>
    </citation>
    <scope>NUCLEOTIDE SEQUENCE</scope>
    <source>
        <strain evidence="1">ChiHcec3-6078</strain>
    </source>
</reference>
<dbReference type="Proteomes" id="UP000824090">
    <property type="component" value="Unassembled WGS sequence"/>
</dbReference>
<proteinExistence type="predicted"/>
<dbReference type="AlphaFoldDB" id="A0A9D1HZL6"/>
<reference evidence="1" key="1">
    <citation type="submission" date="2020-10" db="EMBL/GenBank/DDBJ databases">
        <authorList>
            <person name="Gilroy R."/>
        </authorList>
    </citation>
    <scope>NUCLEOTIDE SEQUENCE</scope>
    <source>
        <strain evidence="1">ChiHcec3-6078</strain>
    </source>
</reference>
<sequence length="123" mass="13913">MKEEIFELKLEGYCCSQIIAEISLRRMRMENSQLVEAFAGLCDGVKCGRICGVVSAAVCIMYLADGREAERGLVRDYLDWFEEAFGALDCSELLGDDPMAKLEKCPMMVESTLLKLEELLEWE</sequence>